<name>A0A0S1S1R9_9CAUD</name>
<evidence type="ECO:0000313" key="1">
    <source>
        <dbReference type="EMBL" id="ALM02558.1"/>
    </source>
</evidence>
<dbReference type="Proteomes" id="UP000203990">
    <property type="component" value="Segment"/>
</dbReference>
<sequence>MGSTFTVQYWTNAYEGEYKYYVFWQGESFDEAIRQMVKCKDKGYGCVKMEWR</sequence>
<keyword evidence="2" id="KW-1185">Reference proteome</keyword>
<accession>A0A0S1S1R9</accession>
<protein>
    <submittedName>
        <fullName evidence="1">Uncharacterized protein</fullName>
    </submittedName>
</protein>
<proteinExistence type="predicted"/>
<organism evidence="1 2">
    <name type="scientific">Klebsiella phage vB_KpnM_KB57</name>
    <dbReference type="NCBI Taxonomy" id="1719140"/>
    <lineage>
        <taxon>Viruses</taxon>
        <taxon>Duplodnaviria</taxon>
        <taxon>Heunggongvirae</taxon>
        <taxon>Uroviricota</taxon>
        <taxon>Caudoviricetes</taxon>
        <taxon>Vequintavirinae</taxon>
        <taxon>Mydovirus</taxon>
        <taxon>Mydovirus KB57</taxon>
    </lineage>
</organism>
<gene>
    <name evidence="1" type="ORF">KB57_171</name>
</gene>
<reference evidence="1 2" key="1">
    <citation type="submission" date="2015-10" db="EMBL/GenBank/DDBJ databases">
        <title>Complete genome sequence of Klebsiella pneumoniae bacteriophage vB_KpnM_KB57.</title>
        <authorList>
            <person name="Volozhantsev N.V."/>
            <person name="Popova A.V."/>
            <person name="Krasilnikova V.M."/>
            <person name="Bogun A.G."/>
        </authorList>
    </citation>
    <scope>NUCLEOTIDE SEQUENCE [LARGE SCALE GENOMIC DNA]</scope>
</reference>
<dbReference type="EMBL" id="KT934943">
    <property type="protein sequence ID" value="ALM02558.1"/>
    <property type="molecule type" value="Genomic_DNA"/>
</dbReference>
<dbReference type="RefSeq" id="YP_009187784.1">
    <property type="nucleotide sequence ID" value="NC_028659.1"/>
</dbReference>
<evidence type="ECO:0000313" key="2">
    <source>
        <dbReference type="Proteomes" id="UP000203990"/>
    </source>
</evidence>
<dbReference type="GeneID" id="26523137"/>
<dbReference type="KEGG" id="vg:26523137"/>